<evidence type="ECO:0000256" key="1">
    <source>
        <dbReference type="ARBA" id="ARBA00001917"/>
    </source>
</evidence>
<dbReference type="GO" id="GO:0051536">
    <property type="term" value="F:iron-sulfur cluster binding"/>
    <property type="evidence" value="ECO:0007669"/>
    <property type="project" value="UniProtKB-KW"/>
</dbReference>
<dbReference type="Proteomes" id="UP000074119">
    <property type="component" value="Chromosome"/>
</dbReference>
<keyword evidence="8" id="KW-0408">Iron</keyword>
<keyword evidence="4" id="KW-0285">Flavoprotein</keyword>
<keyword evidence="7" id="KW-0560">Oxidoreductase</keyword>
<evidence type="ECO:0000256" key="7">
    <source>
        <dbReference type="ARBA" id="ARBA00023002"/>
    </source>
</evidence>
<dbReference type="InterPro" id="IPR051793">
    <property type="entry name" value="NADH:flavin_oxidoreductase"/>
</dbReference>
<dbReference type="AlphaFoldDB" id="A0A127M9P6"/>
<evidence type="ECO:0000259" key="11">
    <source>
        <dbReference type="Pfam" id="PF07992"/>
    </source>
</evidence>
<dbReference type="FunFam" id="3.20.20.70:FF:000082">
    <property type="entry name" value="NADPH-dependent 2,4-dienoyl-CoA reductase"/>
    <property type="match status" value="1"/>
</dbReference>
<dbReference type="InterPro" id="IPR023753">
    <property type="entry name" value="FAD/NAD-binding_dom"/>
</dbReference>
<dbReference type="RefSeq" id="WP_062384382.1">
    <property type="nucleotide sequence ID" value="NZ_CP014544.1"/>
</dbReference>
<dbReference type="PRINTS" id="PR00411">
    <property type="entry name" value="PNDRDTASEI"/>
</dbReference>
<feature type="domain" description="NADH:flavin oxidoreductase/NADH oxidase N-terminal" evidence="10">
    <location>
        <begin position="10"/>
        <end position="336"/>
    </location>
</feature>
<keyword evidence="5" id="KW-0288">FMN</keyword>
<dbReference type="Gene3D" id="3.20.20.70">
    <property type="entry name" value="Aldolase class I"/>
    <property type="match status" value="1"/>
</dbReference>
<dbReference type="PANTHER" id="PTHR42917:SF2">
    <property type="entry name" value="2,4-DIENOYL-COA REDUCTASE [(2E)-ENOYL-COA-PRODUCING]"/>
    <property type="match status" value="1"/>
</dbReference>
<evidence type="ECO:0000256" key="8">
    <source>
        <dbReference type="ARBA" id="ARBA00023004"/>
    </source>
</evidence>
<evidence type="ECO:0000256" key="5">
    <source>
        <dbReference type="ARBA" id="ARBA00022643"/>
    </source>
</evidence>
<dbReference type="PRINTS" id="PR00368">
    <property type="entry name" value="FADPNR"/>
</dbReference>
<dbReference type="GO" id="GO:0010181">
    <property type="term" value="F:FMN binding"/>
    <property type="evidence" value="ECO:0007669"/>
    <property type="project" value="InterPro"/>
</dbReference>
<dbReference type="InterPro" id="IPR001155">
    <property type="entry name" value="OxRdtase_FMN_N"/>
</dbReference>
<proteinExistence type="inferred from homology"/>
<dbReference type="InterPro" id="IPR013785">
    <property type="entry name" value="Aldolase_TIM"/>
</dbReference>
<keyword evidence="6" id="KW-0479">Metal-binding</keyword>
<organism evidence="12 13">
    <name type="scientific">Zhongshania aliphaticivorans</name>
    <dbReference type="NCBI Taxonomy" id="1470434"/>
    <lineage>
        <taxon>Bacteria</taxon>
        <taxon>Pseudomonadati</taxon>
        <taxon>Pseudomonadota</taxon>
        <taxon>Gammaproteobacteria</taxon>
        <taxon>Cellvibrionales</taxon>
        <taxon>Spongiibacteraceae</taxon>
        <taxon>Zhongshania</taxon>
    </lineage>
</organism>
<gene>
    <name evidence="12" type="primary">fadH</name>
    <name evidence="12" type="ORF">AZF00_17230</name>
</gene>
<evidence type="ECO:0000256" key="9">
    <source>
        <dbReference type="ARBA" id="ARBA00023014"/>
    </source>
</evidence>
<dbReference type="CDD" id="cd02930">
    <property type="entry name" value="DCR_FMN"/>
    <property type="match status" value="1"/>
</dbReference>
<keyword evidence="9" id="KW-0411">Iron-sulfur</keyword>
<evidence type="ECO:0000259" key="10">
    <source>
        <dbReference type="Pfam" id="PF00724"/>
    </source>
</evidence>
<dbReference type="Gene3D" id="3.50.50.60">
    <property type="entry name" value="FAD/NAD(P)-binding domain"/>
    <property type="match status" value="1"/>
</dbReference>
<dbReference type="STRING" id="1470434.AZF00_17230"/>
<comment type="cofactor">
    <cofactor evidence="2">
        <name>[4Fe-4S] cluster</name>
        <dbReference type="ChEBI" id="CHEBI:49883"/>
    </cofactor>
</comment>
<dbReference type="Gene3D" id="3.40.50.720">
    <property type="entry name" value="NAD(P)-binding Rossmann-like Domain"/>
    <property type="match status" value="1"/>
</dbReference>
<dbReference type="Pfam" id="PF00724">
    <property type="entry name" value="Oxidored_FMN"/>
    <property type="match status" value="1"/>
</dbReference>
<evidence type="ECO:0000313" key="13">
    <source>
        <dbReference type="Proteomes" id="UP000074119"/>
    </source>
</evidence>
<name>A0A127M9P6_9GAMM</name>
<comment type="cofactor">
    <cofactor evidence="1">
        <name>FMN</name>
        <dbReference type="ChEBI" id="CHEBI:58210"/>
    </cofactor>
</comment>
<dbReference type="GO" id="GO:0046872">
    <property type="term" value="F:metal ion binding"/>
    <property type="evidence" value="ECO:0007669"/>
    <property type="project" value="UniProtKB-KW"/>
</dbReference>
<protein>
    <submittedName>
        <fullName evidence="12">NADPH-dependent 2,4-dienoyl-CoA reductase</fullName>
    </submittedName>
</protein>
<evidence type="ECO:0000313" key="12">
    <source>
        <dbReference type="EMBL" id="AMO69936.1"/>
    </source>
</evidence>
<dbReference type="Pfam" id="PF07992">
    <property type="entry name" value="Pyr_redox_2"/>
    <property type="match status" value="1"/>
</dbReference>
<evidence type="ECO:0000256" key="4">
    <source>
        <dbReference type="ARBA" id="ARBA00022630"/>
    </source>
</evidence>
<dbReference type="PANTHER" id="PTHR42917">
    <property type="entry name" value="2,4-DIENOYL-COA REDUCTASE"/>
    <property type="match status" value="1"/>
</dbReference>
<dbReference type="GO" id="GO:0033543">
    <property type="term" value="P:fatty acid beta-oxidation, unsaturated, even number, reductase/isomerase pathway"/>
    <property type="evidence" value="ECO:0007669"/>
    <property type="project" value="TreeGrafter"/>
</dbReference>
<evidence type="ECO:0000256" key="2">
    <source>
        <dbReference type="ARBA" id="ARBA00001966"/>
    </source>
</evidence>
<reference evidence="12 13" key="1">
    <citation type="submission" date="2015-12" db="EMBL/GenBank/DDBJ databases">
        <authorList>
            <person name="Shamseldin A."/>
            <person name="Moawad H."/>
            <person name="Abd El-Rahim W.M."/>
            <person name="Sadowsky M.J."/>
        </authorList>
    </citation>
    <scope>NUCLEOTIDE SEQUENCE [LARGE SCALE GENOMIC DNA]</scope>
    <source>
        <strain evidence="12 13">SM2</strain>
    </source>
</reference>
<sequence>MKTENQHYPQLFTPLDLGFTSLKNRVVMGSMHTGLEDRFWQFPKMAAYFAERAKGGVGLMITGGYSPNRSGWLYPGASTFNSRLDIHNHRKVTKAVHAEGGKICLQILHAGRYSYHPLSKTASTSQAPINPFKARALSTRGVASTVKDFAHTAWLAQKAGYDGVEIMGSEGYLINQFLAPATNKRTDRYGGSPENRRRFAVEIVAAARKKVGPNFIIIFRLSMIDLVPDGCTREEVLDLAREIEAAGATLINTGIGWHEARVPTIVTSVPRAAFSEATAAVKKVVNIPVIASNRINMPDIAENILASGQADMVSMARPMLADSEWVNKAADNRSDEINTCIACNQACLDHTFQLKRASCLVNPRACHETELVFKPAPKAKKIAVIGAGPAGLSCATAAADCGHEVHLFDQADKIGGQFNLAKTIPGKEEFGETLRYFGKKIELSGVKLKLNHRVEKAELLSGGYDDVVVATGVSPRALNIPGIDHPKVVSYIDVLKGNVTIGQRVALIGAGGIGFDVAEYLAHDHTTTLPQSLASWSAEWGIDQNSSERGGLVAGKPEPSPRQIYLLQRKTTALGKDLGKTSGWVHRATLKNKGVDMLAGCSYDRVDDHGLHISQDGEQRVLDVDHIVICAGQEPLRELYNPEAEKDADTTLRYHLIGGANIASELDAKRAIREGAELAASL</sequence>
<dbReference type="InterPro" id="IPR036188">
    <property type="entry name" value="FAD/NAD-bd_sf"/>
</dbReference>
<dbReference type="EMBL" id="CP014544">
    <property type="protein sequence ID" value="AMO69936.1"/>
    <property type="molecule type" value="Genomic_DNA"/>
</dbReference>
<evidence type="ECO:0000256" key="6">
    <source>
        <dbReference type="ARBA" id="ARBA00022723"/>
    </source>
</evidence>
<feature type="domain" description="FAD/NAD(P)-binding" evidence="11">
    <location>
        <begin position="381"/>
        <end position="640"/>
    </location>
</feature>
<dbReference type="KEGG" id="zal:AZF00_17230"/>
<accession>A0A127M9P6</accession>
<comment type="similarity">
    <text evidence="3">In the N-terminal section; belongs to the NADH:flavin oxidoreductase/NADH oxidase family.</text>
</comment>
<dbReference type="SUPFAM" id="SSF51905">
    <property type="entry name" value="FAD/NAD(P)-binding domain"/>
    <property type="match status" value="1"/>
</dbReference>
<dbReference type="SUPFAM" id="SSF51395">
    <property type="entry name" value="FMN-linked oxidoreductases"/>
    <property type="match status" value="1"/>
</dbReference>
<dbReference type="GO" id="GO:0008670">
    <property type="term" value="F:2,4-dienoyl-CoA reductase (NADPH) activity"/>
    <property type="evidence" value="ECO:0007669"/>
    <property type="project" value="TreeGrafter"/>
</dbReference>
<evidence type="ECO:0000256" key="3">
    <source>
        <dbReference type="ARBA" id="ARBA00011048"/>
    </source>
</evidence>